<dbReference type="GO" id="GO:0005789">
    <property type="term" value="C:endoplasmic reticulum membrane"/>
    <property type="evidence" value="ECO:0007669"/>
    <property type="project" value="UniProtKB-SubCell"/>
</dbReference>
<reference evidence="2" key="1">
    <citation type="submission" date="2020-06" db="EMBL/GenBank/DDBJ databases">
        <title>Draft genome of Bugula neritina, a colonial animal packing powerful symbionts and potential medicines.</title>
        <authorList>
            <person name="Rayko M."/>
        </authorList>
    </citation>
    <scope>NUCLEOTIDE SEQUENCE [LARGE SCALE GENOMIC DNA]</scope>
    <source>
        <strain evidence="2">Kwan_BN1</strain>
    </source>
</reference>
<dbReference type="AlphaFoldDB" id="A0A7J7JT42"/>
<proteinExistence type="inferred from homology"/>
<dbReference type="GO" id="GO:0160198">
    <property type="term" value="F:polyprenal reductase activity"/>
    <property type="evidence" value="ECO:0007669"/>
    <property type="project" value="UniProtKB-EC"/>
</dbReference>
<feature type="transmembrane region" description="Helical" evidence="1">
    <location>
        <begin position="76"/>
        <end position="99"/>
    </location>
</feature>
<protein>
    <recommendedName>
        <fullName evidence="1">Polyprenal reductase</fullName>
        <ecNumber evidence="1">1.3.1.94</ecNumber>
    </recommendedName>
</protein>
<dbReference type="InterPro" id="IPR039698">
    <property type="entry name" value="Dfg10/SRD5A3"/>
</dbReference>
<gene>
    <name evidence="2" type="ORF">EB796_012111</name>
</gene>
<dbReference type="GO" id="GO:0102389">
    <property type="term" value="F:polyprenol reductase activity"/>
    <property type="evidence" value="ECO:0007669"/>
    <property type="project" value="UniProtKB-UniRule"/>
</dbReference>
<dbReference type="GO" id="GO:0003865">
    <property type="term" value="F:3-oxo-5-alpha-steroid 4-dehydrogenase activity"/>
    <property type="evidence" value="ECO:0007669"/>
    <property type="project" value="TreeGrafter"/>
</dbReference>
<evidence type="ECO:0000256" key="1">
    <source>
        <dbReference type="RuleBase" id="RU367081"/>
    </source>
</evidence>
<keyword evidence="1" id="KW-0812">Transmembrane</keyword>
<name>A0A7J7JT42_BUGNE</name>
<keyword evidence="1" id="KW-1133">Transmembrane helix</keyword>
<dbReference type="Proteomes" id="UP000593567">
    <property type="component" value="Unassembled WGS sequence"/>
</dbReference>
<dbReference type="OrthoDB" id="5788137at2759"/>
<sequence>MVFEVCLQLINIQWILYLYWTCDVLLLLYGIPTTFEWISPPRWILELFQYGKTRNGKVENRLVKLIEVPKSWFRHYYIFGICVSVFMVLLTVGCFVLGVDVPGKGTVNNIFLNTANKPAIDEYSVMMICMMMLIQHARRIYECQTISVYSKGTMNVLHYFLGFMLYSTVQLCAISDGPTLNYQFQHTGVSLLSLGENLLENWHKILGVVVFLWASYHHHQSHVILAQLRKDATGKRFYILNTLYHTVDCLNISPHHISFVKY</sequence>
<keyword evidence="1" id="KW-0521">NADP</keyword>
<accession>A0A7J7JT42</accession>
<comment type="subcellular location">
    <subcellularLocation>
        <location evidence="1">Endoplasmic reticulum membrane</location>
    </subcellularLocation>
</comment>
<evidence type="ECO:0000313" key="2">
    <source>
        <dbReference type="EMBL" id="KAF6029542.1"/>
    </source>
</evidence>
<comment type="caution">
    <text evidence="2">The sequence shown here is derived from an EMBL/GenBank/DDBJ whole genome shotgun (WGS) entry which is preliminary data.</text>
</comment>
<comment type="catalytic activity">
    <reaction evidence="1">
        <text>a di-trans,poly-cis-dolichal + NADP(+) = a di-trans,poly-cis-polyprenal + NADPH + H(+)</text>
        <dbReference type="Rhea" id="RHEA:80727"/>
        <dbReference type="Rhea" id="RHEA-COMP:19536"/>
        <dbReference type="Rhea" id="RHEA-COMP:19537"/>
        <dbReference type="ChEBI" id="CHEBI:15378"/>
        <dbReference type="ChEBI" id="CHEBI:57783"/>
        <dbReference type="ChEBI" id="CHEBI:58349"/>
        <dbReference type="ChEBI" id="CHEBI:231623"/>
        <dbReference type="ChEBI" id="CHEBI:231637"/>
        <dbReference type="EC" id="1.3.1.94"/>
    </reaction>
    <physiologicalReaction direction="right-to-left" evidence="1">
        <dbReference type="Rhea" id="RHEA:80729"/>
    </physiologicalReaction>
</comment>
<dbReference type="EC" id="1.3.1.94" evidence="1"/>
<keyword evidence="1" id="KW-0560">Oxidoreductase</keyword>
<dbReference type="UniPathway" id="UPA00378"/>
<keyword evidence="1" id="KW-0256">Endoplasmic reticulum</keyword>
<comment type="pathway">
    <text evidence="1">Protein modification; protein glycosylation.</text>
</comment>
<comment type="function">
    <text evidence="1">Plays a key role in early steps of protein N-linked glycosylation by being involved in the conversion of polyprenol into dolichol. Acts as a polyprenal reductase that mediates the reduction of polyprenal into dolichal in a NADP-dependent mechanism. Dolichols are required for the synthesis of dolichol-linked monosaccharides and the oligosaccharide precursor used for N-glycosylation.</text>
</comment>
<dbReference type="GO" id="GO:0006488">
    <property type="term" value="P:dolichol-linked oligosaccharide biosynthetic process"/>
    <property type="evidence" value="ECO:0007669"/>
    <property type="project" value="UniProtKB-UniRule"/>
</dbReference>
<comment type="similarity">
    <text evidence="1">Belongs to the steroid 5-alpha reductase family. Polyprenal reductase subfamily.</text>
</comment>
<dbReference type="EMBL" id="VXIV02001809">
    <property type="protein sequence ID" value="KAF6029542.1"/>
    <property type="molecule type" value="Genomic_DNA"/>
</dbReference>
<dbReference type="PANTHER" id="PTHR14624">
    <property type="entry name" value="DFG10 PROTEIN"/>
    <property type="match status" value="1"/>
</dbReference>
<evidence type="ECO:0000313" key="3">
    <source>
        <dbReference type="Proteomes" id="UP000593567"/>
    </source>
</evidence>
<keyword evidence="3" id="KW-1185">Reference proteome</keyword>
<organism evidence="2 3">
    <name type="scientific">Bugula neritina</name>
    <name type="common">Brown bryozoan</name>
    <name type="synonym">Sertularia neritina</name>
    <dbReference type="NCBI Taxonomy" id="10212"/>
    <lineage>
        <taxon>Eukaryota</taxon>
        <taxon>Metazoa</taxon>
        <taxon>Spiralia</taxon>
        <taxon>Lophotrochozoa</taxon>
        <taxon>Bryozoa</taxon>
        <taxon>Gymnolaemata</taxon>
        <taxon>Cheilostomatida</taxon>
        <taxon>Flustrina</taxon>
        <taxon>Buguloidea</taxon>
        <taxon>Bugulidae</taxon>
        <taxon>Bugula</taxon>
    </lineage>
</organism>
<dbReference type="PANTHER" id="PTHR14624:SF0">
    <property type="entry name" value="POLYPRENOL REDUCTASE"/>
    <property type="match status" value="1"/>
</dbReference>
<comment type="caution">
    <text evidence="1">Lacks conserved residue(s) required for the propagation of feature annotation.</text>
</comment>
<dbReference type="GO" id="GO:0016095">
    <property type="term" value="P:polyprenol catabolic process"/>
    <property type="evidence" value="ECO:0007669"/>
    <property type="project" value="UniProtKB-UniRule"/>
</dbReference>
<feature type="transmembrane region" description="Helical" evidence="1">
    <location>
        <begin position="12"/>
        <end position="31"/>
    </location>
</feature>
<keyword evidence="1" id="KW-0472">Membrane</keyword>